<dbReference type="RefSeq" id="WP_236838172.1">
    <property type="nucleotide sequence ID" value="NZ_LNKD01000009.1"/>
</dbReference>
<dbReference type="Proteomes" id="UP000193377">
    <property type="component" value="Unassembled WGS sequence"/>
</dbReference>
<keyword evidence="2" id="KW-0175">Coiled coil</keyword>
<comment type="caution">
    <text evidence="3">The sequence shown here is derived from an EMBL/GenBank/DDBJ whole genome shotgun (WGS) entry which is preliminary data.</text>
</comment>
<evidence type="ECO:0000256" key="2">
    <source>
        <dbReference type="SAM" id="Coils"/>
    </source>
</evidence>
<organism evidence="3 4">
    <name type="scientific">Bifidobacterium adolescentis</name>
    <dbReference type="NCBI Taxonomy" id="1680"/>
    <lineage>
        <taxon>Bacteria</taxon>
        <taxon>Bacillati</taxon>
        <taxon>Actinomycetota</taxon>
        <taxon>Actinomycetes</taxon>
        <taxon>Bifidobacteriales</taxon>
        <taxon>Bifidobacteriaceae</taxon>
        <taxon>Bifidobacterium</taxon>
    </lineage>
</organism>
<proteinExistence type="inferred from homology"/>
<comment type="similarity">
    <text evidence="1">Belongs to the phD/YefM antitoxin family.</text>
</comment>
<dbReference type="SUPFAM" id="SSF143120">
    <property type="entry name" value="YefM-like"/>
    <property type="match status" value="1"/>
</dbReference>
<protein>
    <submittedName>
        <fullName evidence="3">Type II toxin-antitoxin system</fullName>
    </submittedName>
</protein>
<dbReference type="EMBL" id="LNKD01000009">
    <property type="protein sequence ID" value="OSG84561.1"/>
    <property type="molecule type" value="Genomic_DNA"/>
</dbReference>
<evidence type="ECO:0000313" key="4">
    <source>
        <dbReference type="Proteomes" id="UP000193377"/>
    </source>
</evidence>
<name>A0A1X2YRT2_BIFAD</name>
<evidence type="ECO:0000256" key="1">
    <source>
        <dbReference type="ARBA" id="ARBA00009981"/>
    </source>
</evidence>
<dbReference type="AlphaFoldDB" id="A0A1X2YRT2"/>
<dbReference type="InterPro" id="IPR036165">
    <property type="entry name" value="YefM-like_sf"/>
</dbReference>
<sequence>MQLTVPVETMVPISRFGRGTASSEFAKVGDGTPVTVMKNNHPAYFILNEHDYRHLRELENELVELKNKEARRQALEHEYTHSSDTVEDMMDYLNAL</sequence>
<gene>
    <name evidence="3" type="ORF">B0487_2225</name>
</gene>
<evidence type="ECO:0000313" key="3">
    <source>
        <dbReference type="EMBL" id="OSG84561.1"/>
    </source>
</evidence>
<feature type="coiled-coil region" evidence="2">
    <location>
        <begin position="48"/>
        <end position="78"/>
    </location>
</feature>
<accession>A0A1X2YRT2</accession>
<reference evidence="3 4" key="1">
    <citation type="journal article" date="2016" name="Sci. Rep.">
        <title>Evaluation of genetic diversity among strains of the human gut commensal Bifidobacterium adolescentis.</title>
        <authorList>
            <person name="Duranti S."/>
            <person name="Milani C."/>
            <person name="Lugli G.A."/>
            <person name="Mancabelli L."/>
            <person name="Turroni F."/>
            <person name="Ferrario C."/>
            <person name="Mangifesta M."/>
            <person name="Viappiani A."/>
            <person name="Sanchez B."/>
            <person name="Margolles A."/>
            <person name="van Sinderen D."/>
            <person name="Ventura M."/>
        </authorList>
    </citation>
    <scope>NUCLEOTIDE SEQUENCE [LARGE SCALE GENOMIC DNA]</scope>
    <source>
        <strain evidence="3 4">487B</strain>
    </source>
</reference>